<feature type="region of interest" description="Disordered" evidence="1">
    <location>
        <begin position="343"/>
        <end position="390"/>
    </location>
</feature>
<evidence type="ECO:0000313" key="2">
    <source>
        <dbReference type="EMBL" id="CAD7283622.1"/>
    </source>
</evidence>
<feature type="compositionally biased region" description="Polar residues" evidence="1">
    <location>
        <begin position="477"/>
        <end position="495"/>
    </location>
</feature>
<sequence length="818" mass="93480">MEAHNLKTKNPLPENGNVQASSQDIGYLNTGKGSVETGHQGSASFREESQLDNTGASHQITSPKPLNSEKIPENINALSGMNERPVNGESLQRNDKDSLNLIPGTNERTHLDDIPQTDGIQNEKPEKPRPALNEMELTLESNPDFSSGIEGNDAPHPGPISSKSFPDRLRQNSRKPQRPKIVGTYRPNASSRNDKSARREEVGKEPDVSVDEPQLGFTPVDEPKNTENVKTMDVALESGRLDTDPQEERNNFRGSSAEINSDIAELDTLPDPPENNGEIPENLYSDTRGSEAPPEIEAYSRISANQEAGTATHQGKLASSRHQNYQVHGKFGKDHKLHNAERFSKFGDESRLNIPGTRHLNRNKGEQESGSEMEQKTSESFQDLQIDELPERAQIENLQKSLAEKMDTDELNINEDQTEPPQAPHVPIMHMSRKEPEKPINGLYKEYLETYREMYSQLGSTENFEEEEETEDRVSRNQKLQNQPRVRYRPQSQIRRPNPLRYDPVTKRRQKIERPFDAHQNRNFPIKSLNRGIQIDSAAGEGYQTKGPKSPHRNVLISTKGYEPQERTHGYNEELLNVENKMDVQSEDDFREETKENGASNSYRPEETLRKNMRMFGNDQGKHRDKIEFLEKHREMYNQIGPLDDIQGERNEDEGAPNNYKYENQPRPQYRPKPQLPRPNHHRDPQMERPQMNQVINRHQNKNPSHEKMNEDILDEYRTDAPQAPTGHKHMSRKEPRKKIHGHHEEFLEAYTDSRFNQLATVDDFLEERTEAGISGPQHSSENVSGNEYLERMENPGIPQSSVGGHEYDSFIPGHQIL</sequence>
<feature type="compositionally biased region" description="Basic and acidic residues" evidence="1">
    <location>
        <begin position="239"/>
        <end position="251"/>
    </location>
</feature>
<dbReference type="AlphaFoldDB" id="A0A7R9BZP1"/>
<protein>
    <submittedName>
        <fullName evidence="2">Uncharacterized protein</fullName>
    </submittedName>
</protein>
<feature type="non-terminal residue" evidence="2">
    <location>
        <position position="1"/>
    </location>
</feature>
<feature type="region of interest" description="Disordered" evidence="1">
    <location>
        <begin position="587"/>
        <end position="607"/>
    </location>
</feature>
<gene>
    <name evidence="2" type="ORF">NMOB1V02_LOCUS11235</name>
</gene>
<evidence type="ECO:0000313" key="3">
    <source>
        <dbReference type="Proteomes" id="UP000678499"/>
    </source>
</evidence>
<dbReference type="EMBL" id="CAJPEX010005729">
    <property type="protein sequence ID" value="CAG0923774.1"/>
    <property type="molecule type" value="Genomic_DNA"/>
</dbReference>
<keyword evidence="3" id="KW-1185">Reference proteome</keyword>
<proteinExistence type="predicted"/>
<feature type="region of interest" description="Disordered" evidence="1">
    <location>
        <begin position="459"/>
        <end position="501"/>
    </location>
</feature>
<accession>A0A7R9BZP1</accession>
<reference evidence="2" key="1">
    <citation type="submission" date="2020-11" db="EMBL/GenBank/DDBJ databases">
        <authorList>
            <person name="Tran Van P."/>
        </authorList>
    </citation>
    <scope>NUCLEOTIDE SEQUENCE</scope>
</reference>
<dbReference type="EMBL" id="OA887766">
    <property type="protein sequence ID" value="CAD7283622.1"/>
    <property type="molecule type" value="Genomic_DNA"/>
</dbReference>
<feature type="region of interest" description="Disordered" evidence="1">
    <location>
        <begin position="641"/>
        <end position="688"/>
    </location>
</feature>
<feature type="compositionally biased region" description="Basic and acidic residues" evidence="1">
    <location>
        <begin position="363"/>
        <end position="377"/>
    </location>
</feature>
<evidence type="ECO:0000256" key="1">
    <source>
        <dbReference type="SAM" id="MobiDB-lite"/>
    </source>
</evidence>
<feature type="compositionally biased region" description="Polar residues" evidence="1">
    <location>
        <begin position="51"/>
        <end position="65"/>
    </location>
</feature>
<feature type="compositionally biased region" description="Basic and acidic residues" evidence="1">
    <location>
        <begin position="192"/>
        <end position="207"/>
    </location>
</feature>
<dbReference type="Proteomes" id="UP000678499">
    <property type="component" value="Unassembled WGS sequence"/>
</dbReference>
<organism evidence="2">
    <name type="scientific">Notodromas monacha</name>
    <dbReference type="NCBI Taxonomy" id="399045"/>
    <lineage>
        <taxon>Eukaryota</taxon>
        <taxon>Metazoa</taxon>
        <taxon>Ecdysozoa</taxon>
        <taxon>Arthropoda</taxon>
        <taxon>Crustacea</taxon>
        <taxon>Oligostraca</taxon>
        <taxon>Ostracoda</taxon>
        <taxon>Podocopa</taxon>
        <taxon>Podocopida</taxon>
        <taxon>Cypridocopina</taxon>
        <taxon>Cypridoidea</taxon>
        <taxon>Cyprididae</taxon>
        <taxon>Notodromas</taxon>
    </lineage>
</organism>
<feature type="region of interest" description="Disordered" evidence="1">
    <location>
        <begin position="1"/>
        <end position="293"/>
    </location>
</feature>
<feature type="region of interest" description="Disordered" evidence="1">
    <location>
        <begin position="414"/>
        <end position="437"/>
    </location>
</feature>
<name>A0A7R9BZP1_9CRUS</name>